<evidence type="ECO:0000313" key="1">
    <source>
        <dbReference type="EMBL" id="MBX47229.1"/>
    </source>
</evidence>
<proteinExistence type="predicted"/>
<dbReference type="AlphaFoldDB" id="A0A2P2NXS5"/>
<reference evidence="1" key="1">
    <citation type="submission" date="2018-02" db="EMBL/GenBank/DDBJ databases">
        <title>Rhizophora mucronata_Transcriptome.</title>
        <authorList>
            <person name="Meera S.P."/>
            <person name="Sreeshan A."/>
            <person name="Augustine A."/>
        </authorList>
    </citation>
    <scope>NUCLEOTIDE SEQUENCE</scope>
    <source>
        <tissue evidence="1">Leaf</tissue>
    </source>
</reference>
<organism evidence="1">
    <name type="scientific">Rhizophora mucronata</name>
    <name type="common">Asiatic mangrove</name>
    <dbReference type="NCBI Taxonomy" id="61149"/>
    <lineage>
        <taxon>Eukaryota</taxon>
        <taxon>Viridiplantae</taxon>
        <taxon>Streptophyta</taxon>
        <taxon>Embryophyta</taxon>
        <taxon>Tracheophyta</taxon>
        <taxon>Spermatophyta</taxon>
        <taxon>Magnoliopsida</taxon>
        <taxon>eudicotyledons</taxon>
        <taxon>Gunneridae</taxon>
        <taxon>Pentapetalae</taxon>
        <taxon>rosids</taxon>
        <taxon>fabids</taxon>
        <taxon>Malpighiales</taxon>
        <taxon>Rhizophoraceae</taxon>
        <taxon>Rhizophora</taxon>
    </lineage>
</organism>
<accession>A0A2P2NXS5</accession>
<sequence length="45" mass="5237">MILTYLVFGRKIEGQKPNYMWEYLVGLSTKMFSGPALFVLHLEQS</sequence>
<protein>
    <submittedName>
        <fullName evidence="1">Uncharacterized protein</fullName>
    </submittedName>
</protein>
<name>A0A2P2NXS5_RHIMU</name>
<dbReference type="EMBL" id="GGEC01066745">
    <property type="protein sequence ID" value="MBX47229.1"/>
    <property type="molecule type" value="Transcribed_RNA"/>
</dbReference>